<dbReference type="Pfam" id="PF07676">
    <property type="entry name" value="PD40"/>
    <property type="match status" value="3"/>
</dbReference>
<feature type="domain" description="Dipeptidylpeptidase IV N-terminal" evidence="9">
    <location>
        <begin position="301"/>
        <end position="389"/>
    </location>
</feature>
<dbReference type="InterPro" id="IPR002471">
    <property type="entry name" value="Pept_S9_AS"/>
</dbReference>
<dbReference type="PRINTS" id="PR00862">
    <property type="entry name" value="PROLIGOPTASE"/>
</dbReference>
<evidence type="ECO:0000256" key="5">
    <source>
        <dbReference type="ARBA" id="ARBA00032596"/>
    </source>
</evidence>
<reference evidence="10 11" key="1">
    <citation type="submission" date="2014-06" db="EMBL/GenBank/DDBJ databases">
        <authorList>
            <person name="Ju J."/>
            <person name="Zhang J."/>
        </authorList>
    </citation>
    <scope>NUCLEOTIDE SEQUENCE [LARGE SCALE GENOMIC DNA]</scope>
    <source>
        <strain evidence="10 11">DsW_47</strain>
    </source>
</reference>
<dbReference type="InterPro" id="IPR011042">
    <property type="entry name" value="6-blade_b-propeller_TolB-like"/>
</dbReference>
<dbReference type="RefSeq" id="WP_086651836.1">
    <property type="nucleotide sequence ID" value="NZ_JOMQ01000050.1"/>
</dbReference>
<dbReference type="Pfam" id="PF00930">
    <property type="entry name" value="DPPIV_N"/>
    <property type="match status" value="1"/>
</dbReference>
<organism evidence="10 11">
    <name type="scientific">Acetobacter cibinongensis</name>
    <dbReference type="NCBI Taxonomy" id="146475"/>
    <lineage>
        <taxon>Bacteria</taxon>
        <taxon>Pseudomonadati</taxon>
        <taxon>Pseudomonadota</taxon>
        <taxon>Alphaproteobacteria</taxon>
        <taxon>Acetobacterales</taxon>
        <taxon>Acetobacteraceae</taxon>
        <taxon>Acetobacter</taxon>
    </lineage>
</organism>
<dbReference type="InterPro" id="IPR001375">
    <property type="entry name" value="Peptidase_S9_cat"/>
</dbReference>
<keyword evidence="2" id="KW-0378">Hydrolase</keyword>
<dbReference type="OrthoDB" id="1094230at2"/>
<dbReference type="InterPro" id="IPR002469">
    <property type="entry name" value="Peptidase_S9B_N"/>
</dbReference>
<dbReference type="Proteomes" id="UP000196086">
    <property type="component" value="Unassembled WGS sequence"/>
</dbReference>
<keyword evidence="7" id="KW-0732">Signal</keyword>
<evidence type="ECO:0000313" key="10">
    <source>
        <dbReference type="EMBL" id="OUJ01173.1"/>
    </source>
</evidence>
<evidence type="ECO:0000256" key="6">
    <source>
        <dbReference type="ARBA" id="ARBA00045885"/>
    </source>
</evidence>
<dbReference type="InterPro" id="IPR002470">
    <property type="entry name" value="Peptidase_S9A"/>
</dbReference>
<dbReference type="PANTHER" id="PTHR11731:SF193">
    <property type="entry name" value="DIPEPTIDYL PEPTIDASE 9"/>
    <property type="match status" value="1"/>
</dbReference>
<feature type="signal peptide" evidence="7">
    <location>
        <begin position="1"/>
        <end position="25"/>
    </location>
</feature>
<name>A0A1Z5YSK1_9PROT</name>
<protein>
    <recommendedName>
        <fullName evidence="5">Acyl-peptide hydrolase</fullName>
    </recommendedName>
    <alternativeName>
        <fullName evidence="4">Acylaminoacyl-peptidase</fullName>
    </alternativeName>
</protein>
<evidence type="ECO:0000259" key="8">
    <source>
        <dbReference type="Pfam" id="PF00326"/>
    </source>
</evidence>
<keyword evidence="1" id="KW-0645">Protease</keyword>
<dbReference type="Gene3D" id="3.40.50.1820">
    <property type="entry name" value="alpha/beta hydrolase"/>
    <property type="match status" value="1"/>
</dbReference>
<dbReference type="InterPro" id="IPR011659">
    <property type="entry name" value="WD40"/>
</dbReference>
<feature type="chain" id="PRO_5012283692" description="Acyl-peptide hydrolase" evidence="7">
    <location>
        <begin position="26"/>
        <end position="692"/>
    </location>
</feature>
<dbReference type="PANTHER" id="PTHR11731">
    <property type="entry name" value="PROTEASE FAMILY S9B,C DIPEPTIDYL-PEPTIDASE IV-RELATED"/>
    <property type="match status" value="1"/>
</dbReference>
<evidence type="ECO:0000256" key="2">
    <source>
        <dbReference type="ARBA" id="ARBA00022801"/>
    </source>
</evidence>
<accession>A0A1Z5YSK1</accession>
<dbReference type="SUPFAM" id="SSF82171">
    <property type="entry name" value="DPP6 N-terminal domain-like"/>
    <property type="match status" value="1"/>
</dbReference>
<comment type="function">
    <text evidence="6">This enzyme catalyzes the hydrolysis of the N-terminal peptide bond of an N-acetylated peptide to generate an N-acetylated amino acid and a peptide with a free N-terminus. It preferentially cleaves off Ac-Ala, Ac-Met and Ac-Ser. Also, involved in the degradation of oxidized and glycated proteins.</text>
</comment>
<evidence type="ECO:0000256" key="1">
    <source>
        <dbReference type="ARBA" id="ARBA00022670"/>
    </source>
</evidence>
<feature type="domain" description="Peptidase S9 prolyl oligopeptidase catalytic" evidence="8">
    <location>
        <begin position="494"/>
        <end position="687"/>
    </location>
</feature>
<keyword evidence="3" id="KW-0007">Acetylation</keyword>
<dbReference type="GO" id="GO:0006508">
    <property type="term" value="P:proteolysis"/>
    <property type="evidence" value="ECO:0007669"/>
    <property type="project" value="UniProtKB-KW"/>
</dbReference>
<dbReference type="GO" id="GO:0004252">
    <property type="term" value="F:serine-type endopeptidase activity"/>
    <property type="evidence" value="ECO:0007669"/>
    <property type="project" value="InterPro"/>
</dbReference>
<evidence type="ECO:0000256" key="4">
    <source>
        <dbReference type="ARBA" id="ARBA00032284"/>
    </source>
</evidence>
<evidence type="ECO:0000313" key="11">
    <source>
        <dbReference type="Proteomes" id="UP000196086"/>
    </source>
</evidence>
<dbReference type="InterPro" id="IPR029058">
    <property type="entry name" value="AB_hydrolase_fold"/>
</dbReference>
<evidence type="ECO:0000256" key="7">
    <source>
        <dbReference type="SAM" id="SignalP"/>
    </source>
</evidence>
<evidence type="ECO:0000256" key="3">
    <source>
        <dbReference type="ARBA" id="ARBA00022990"/>
    </source>
</evidence>
<gene>
    <name evidence="10" type="ORF">HK14_10850</name>
</gene>
<dbReference type="AlphaFoldDB" id="A0A1Z5YSK1"/>
<proteinExistence type="predicted"/>
<dbReference type="EMBL" id="JOMQ01000050">
    <property type="protein sequence ID" value="OUJ01173.1"/>
    <property type="molecule type" value="Genomic_DNA"/>
</dbReference>
<dbReference type="PROSITE" id="PS00708">
    <property type="entry name" value="PRO_ENDOPEP_SER"/>
    <property type="match status" value="1"/>
</dbReference>
<comment type="caution">
    <text evidence="10">The sequence shown here is derived from an EMBL/GenBank/DDBJ whole genome shotgun (WGS) entry which is preliminary data.</text>
</comment>
<dbReference type="SUPFAM" id="SSF53474">
    <property type="entry name" value="alpha/beta-Hydrolases"/>
    <property type="match status" value="1"/>
</dbReference>
<dbReference type="InterPro" id="IPR050278">
    <property type="entry name" value="Serine_Prot_S9B/DPPIV"/>
</dbReference>
<dbReference type="GO" id="GO:0008239">
    <property type="term" value="F:dipeptidyl-peptidase activity"/>
    <property type="evidence" value="ECO:0007669"/>
    <property type="project" value="TreeGrafter"/>
</dbReference>
<evidence type="ECO:0000259" key="9">
    <source>
        <dbReference type="Pfam" id="PF00930"/>
    </source>
</evidence>
<dbReference type="Gene3D" id="2.120.10.30">
    <property type="entry name" value="TolB, C-terminal domain"/>
    <property type="match status" value="2"/>
</dbReference>
<dbReference type="Pfam" id="PF00326">
    <property type="entry name" value="Peptidase_S9"/>
    <property type="match status" value="1"/>
</dbReference>
<sequence length="692" mass="75267">MRHFPLATLLLAGAISGLSSAAAAAAPPADMQPQRQIKAMLSLPFATDLVGARHSERFAWVERRAGVRNIVTSDAGAGPHALTHYTKDDGTDLWGLALSPDGKTVAYVEGGDAEYPDDPSPNPDLAVAGTQQTVHVVLDTGKQMVLGEGWNPVFSPDGKTLAFSQKGTLFLAPVGAEAKAVMTTRGSLTSLLWSPDGKTLAFTLDRRSHAFIGLWHIQQSAMEFLSPALAQDSLPSFSPDGQHVAFVREHSPVTPGRNAKASFWNLHVYDLNSKEDHVVWTPHAGAGARFFAPEGAGLLWSDNTHVLFPWEGSGWMRVCRVDATQPTSPLCLTPDKAEVSSYRLSEDGKTLFYTSNVGNLDAWHGWKVSLDRGQPQRLTQSNEMETDVVLAGRAIGLISAGVRETTHPVILAPGKKEPIALNAETTADIPFVSPQTLILKSKDGMDVHAQLFMPPTQTTAFHPALVFVHGGPHRQMLPAFNSMGYYSNAYGMNQILAAQGYVVVSVNYRSGTGYGEAFRTAAGIGRDGASEYQDVLAAATYLKTRPDVDAARIGIWGGSWGGYLTALALARNSDVFRAGADFHGVHDMTRSDKPGLSPEQNRAMHDLEWQSSPAANVAQWRSPVLLVHGDDDYNVEFTQSTLLARLLSEQGVPYEEHAFPNERHAFLRMQDWLMAYTWMNQFFEKTLVSGIH</sequence>